<organism evidence="2 3">
    <name type="scientific">Mikania micrantha</name>
    <name type="common">bitter vine</name>
    <dbReference type="NCBI Taxonomy" id="192012"/>
    <lineage>
        <taxon>Eukaryota</taxon>
        <taxon>Viridiplantae</taxon>
        <taxon>Streptophyta</taxon>
        <taxon>Embryophyta</taxon>
        <taxon>Tracheophyta</taxon>
        <taxon>Spermatophyta</taxon>
        <taxon>Magnoliopsida</taxon>
        <taxon>eudicotyledons</taxon>
        <taxon>Gunneridae</taxon>
        <taxon>Pentapetalae</taxon>
        <taxon>asterids</taxon>
        <taxon>campanulids</taxon>
        <taxon>Asterales</taxon>
        <taxon>Asteraceae</taxon>
        <taxon>Asteroideae</taxon>
        <taxon>Heliantheae alliance</taxon>
        <taxon>Eupatorieae</taxon>
        <taxon>Mikania</taxon>
    </lineage>
</organism>
<keyword evidence="3" id="KW-1185">Reference proteome</keyword>
<dbReference type="AlphaFoldDB" id="A0A5N6PN32"/>
<keyword evidence="1" id="KW-0812">Transmembrane</keyword>
<evidence type="ECO:0000256" key="1">
    <source>
        <dbReference type="SAM" id="Phobius"/>
    </source>
</evidence>
<evidence type="ECO:0000313" key="3">
    <source>
        <dbReference type="Proteomes" id="UP000326396"/>
    </source>
</evidence>
<accession>A0A5N6PN32</accession>
<sequence>MTMTAVVNSCPLLTVYAHAINKLGFSKIIDLCLRSLGNCRLSHVYIVFFICGYGNDLFYYLTMVVEVVLTAYQRMGCVYQGINELDVTTVVDGEEIETDMRGRLKRR</sequence>
<dbReference type="EMBL" id="SZYD01000003">
    <property type="protein sequence ID" value="KAD6795041.1"/>
    <property type="molecule type" value="Genomic_DNA"/>
</dbReference>
<proteinExistence type="predicted"/>
<keyword evidence="1" id="KW-0472">Membrane</keyword>
<protein>
    <submittedName>
        <fullName evidence="2">Uncharacterized protein</fullName>
    </submittedName>
</protein>
<name>A0A5N6PN32_9ASTR</name>
<keyword evidence="1" id="KW-1133">Transmembrane helix</keyword>
<dbReference type="Proteomes" id="UP000326396">
    <property type="component" value="Linkage Group LG11"/>
</dbReference>
<reference evidence="2 3" key="1">
    <citation type="submission" date="2019-05" db="EMBL/GenBank/DDBJ databases">
        <title>Mikania micrantha, genome provides insights into the molecular mechanism of rapid growth.</title>
        <authorList>
            <person name="Liu B."/>
        </authorList>
    </citation>
    <scope>NUCLEOTIDE SEQUENCE [LARGE SCALE GENOMIC DNA]</scope>
    <source>
        <strain evidence="2">NLD-2019</strain>
        <tissue evidence="2">Leaf</tissue>
    </source>
</reference>
<feature type="transmembrane region" description="Helical" evidence="1">
    <location>
        <begin position="43"/>
        <end position="65"/>
    </location>
</feature>
<gene>
    <name evidence="2" type="ORF">E3N88_05937</name>
</gene>
<evidence type="ECO:0000313" key="2">
    <source>
        <dbReference type="EMBL" id="KAD6795041.1"/>
    </source>
</evidence>
<comment type="caution">
    <text evidence="2">The sequence shown here is derived from an EMBL/GenBank/DDBJ whole genome shotgun (WGS) entry which is preliminary data.</text>
</comment>